<evidence type="ECO:0000313" key="2">
    <source>
        <dbReference type="EMBL" id="GAI96248.1"/>
    </source>
</evidence>
<proteinExistence type="predicted"/>
<dbReference type="EMBL" id="BARW01019521">
    <property type="protein sequence ID" value="GAI96248.1"/>
    <property type="molecule type" value="Genomic_DNA"/>
</dbReference>
<feature type="coiled-coil region" evidence="1">
    <location>
        <begin position="125"/>
        <end position="198"/>
    </location>
</feature>
<sequence>RPEFALVIASAVVSFVLPPVYEVTLAMKIGNIVDVDTLKKELIESPIAASQFLEGPQILIEIMKELKLPYTLEEFGKKILIEPVRETEDLVQIKVNVNDPGEAVNIATHLGTRLLARHEGIKKLYENKEAILARYDEQIKQINEELGEIDKSKEEILARHDDNIKEMNDQLLLMENEIDTAKEEMVKLEASLEIISKQVENKMKDSESLSVAEANILVGRLNDIRSRWEKYGDSIGERQRRYDNLLEKLRETQLKRTEFQRSKEQRYDALMGEL</sequence>
<evidence type="ECO:0000256" key="1">
    <source>
        <dbReference type="SAM" id="Coils"/>
    </source>
</evidence>
<protein>
    <submittedName>
        <fullName evidence="2">Uncharacterized protein</fullName>
    </submittedName>
</protein>
<name>X1STI0_9ZZZZ</name>
<feature type="non-terminal residue" evidence="2">
    <location>
        <position position="1"/>
    </location>
</feature>
<comment type="caution">
    <text evidence="2">The sequence shown here is derived from an EMBL/GenBank/DDBJ whole genome shotgun (WGS) entry which is preliminary data.</text>
</comment>
<feature type="non-terminal residue" evidence="2">
    <location>
        <position position="274"/>
    </location>
</feature>
<organism evidence="2">
    <name type="scientific">marine sediment metagenome</name>
    <dbReference type="NCBI Taxonomy" id="412755"/>
    <lineage>
        <taxon>unclassified sequences</taxon>
        <taxon>metagenomes</taxon>
        <taxon>ecological metagenomes</taxon>
    </lineage>
</organism>
<reference evidence="2" key="1">
    <citation type="journal article" date="2014" name="Front. Microbiol.">
        <title>High frequency of phylogenetically diverse reductive dehalogenase-homologous genes in deep subseafloor sedimentary metagenomes.</title>
        <authorList>
            <person name="Kawai M."/>
            <person name="Futagami T."/>
            <person name="Toyoda A."/>
            <person name="Takaki Y."/>
            <person name="Nishi S."/>
            <person name="Hori S."/>
            <person name="Arai W."/>
            <person name="Tsubouchi T."/>
            <person name="Morono Y."/>
            <person name="Uchiyama I."/>
            <person name="Ito T."/>
            <person name="Fujiyama A."/>
            <person name="Inagaki F."/>
            <person name="Takami H."/>
        </authorList>
    </citation>
    <scope>NUCLEOTIDE SEQUENCE</scope>
    <source>
        <strain evidence="2">Expedition CK06-06</strain>
    </source>
</reference>
<accession>X1STI0</accession>
<keyword evidence="1" id="KW-0175">Coiled coil</keyword>
<dbReference type="AlphaFoldDB" id="X1STI0"/>
<gene>
    <name evidence="2" type="ORF">S12H4_33156</name>
</gene>